<protein>
    <submittedName>
        <fullName evidence="1">Uncharacterized protein</fullName>
    </submittedName>
</protein>
<name>E5DQ32_9CAUD</name>
<sequence>MAVKTSYRGMVRVNNVKSKHHGAVAKMEDYTWRDGVCSGVLRIDGKRVYLSIKSLDEINDTEAKKIMSDIGVGVKQGKLTSIVQITNADGQSVFMSPMTDKQAMEVAREHKIKNTTDTVSIWKLSGHIANPRIIADFVTA</sequence>
<reference evidence="1 2" key="1">
    <citation type="journal article" date="2010" name="Virol. J.">
        <title>Genomes of the T4-related bacteriophages as windows on microbial genome evolution.</title>
        <authorList>
            <person name="Petrov V.M."/>
            <person name="Ratnayaka S."/>
            <person name="Nolan J.M."/>
            <person name="Miller E.S."/>
            <person name="Karam J.D."/>
        </authorList>
    </citation>
    <scope>NUCLEOTIDE SEQUENCE [LARGE SCALE GENOMIC DNA]</scope>
</reference>
<dbReference type="Proteomes" id="UP000008726">
    <property type="component" value="Segment"/>
</dbReference>
<evidence type="ECO:0000313" key="2">
    <source>
        <dbReference type="Proteomes" id="UP000008726"/>
    </source>
</evidence>
<dbReference type="KEGG" id="vg:18560023"/>
<organism evidence="1 2">
    <name type="scientific">Aeromonas phage PX29</name>
    <dbReference type="NCBI Taxonomy" id="926067"/>
    <lineage>
        <taxon>Viruses</taxon>
        <taxon>Duplodnaviria</taxon>
        <taxon>Heunggongvirae</taxon>
        <taxon>Uroviricota</taxon>
        <taxon>Caudoviricetes</taxon>
        <taxon>Pantevenvirales</taxon>
        <taxon>Straboviridae</taxon>
        <taxon>Angelvirus</taxon>
        <taxon>Angelvirus px29</taxon>
    </lineage>
</organism>
<dbReference type="RefSeq" id="YP_009011528.1">
    <property type="nucleotide sequence ID" value="NC_023688.1"/>
</dbReference>
<gene>
    <name evidence="1" type="ORF">PX29p099</name>
</gene>
<dbReference type="EMBL" id="GU396103">
    <property type="protein sequence ID" value="ADQ52818.1"/>
    <property type="molecule type" value="Genomic_DNA"/>
</dbReference>
<accession>E5DQ32</accession>
<keyword evidence="2" id="KW-1185">Reference proteome</keyword>
<proteinExistence type="predicted"/>
<dbReference type="GeneID" id="18560023"/>
<dbReference type="OrthoDB" id="21359at10239"/>
<evidence type="ECO:0000313" key="1">
    <source>
        <dbReference type="EMBL" id="ADQ52818.1"/>
    </source>
</evidence>